<dbReference type="AlphaFoldDB" id="I7LAI8"/>
<gene>
    <name evidence="2" type="ORF">BN53_01240</name>
</gene>
<sequence length="112" mass="13381">MPRKKKTELDDLMKYMKQIQDYKLQLSTNPEDIEAKMNLQIAEARAEYFREKIDRNLLRQLEEIDQPKGASREEMIKSATDFRDSTYPESNPLERYQREALTAYIDFLANEK</sequence>
<dbReference type="Proteomes" id="UP000009311">
    <property type="component" value="Unassembled WGS sequence"/>
</dbReference>
<evidence type="ECO:0000313" key="2">
    <source>
        <dbReference type="EMBL" id="CCI84736.1"/>
    </source>
</evidence>
<keyword evidence="3" id="KW-1185">Reference proteome</keyword>
<dbReference type="PATRIC" id="fig|1423790.3.peg.1649"/>
<name>I7LAI8_9LACO</name>
<comment type="caution">
    <text evidence="2">The sequence shown here is derived from an EMBL/GenBank/DDBJ whole genome shotgun (WGS) entry which is preliminary data.</text>
</comment>
<dbReference type="RefSeq" id="WP_009559291.1">
    <property type="nucleotide sequence ID" value="NZ_AYZN01000006.1"/>
</dbReference>
<organism evidence="2 3">
    <name type="scientific">Lactobacillus pasteurii DSM 23907 = CRBIP 24.76</name>
    <dbReference type="NCBI Taxonomy" id="1423790"/>
    <lineage>
        <taxon>Bacteria</taxon>
        <taxon>Bacillati</taxon>
        <taxon>Bacillota</taxon>
        <taxon>Bacilli</taxon>
        <taxon>Lactobacillales</taxon>
        <taxon>Lactobacillaceae</taxon>
        <taxon>Lactobacillus</taxon>
    </lineage>
</organism>
<protein>
    <submittedName>
        <fullName evidence="2">Uncharacterized protein</fullName>
    </submittedName>
</protein>
<proteinExistence type="predicted"/>
<feature type="region of interest" description="Disordered" evidence="1">
    <location>
        <begin position="69"/>
        <end position="93"/>
    </location>
</feature>
<evidence type="ECO:0000313" key="3">
    <source>
        <dbReference type="Proteomes" id="UP000009311"/>
    </source>
</evidence>
<dbReference type="STRING" id="1423790.BN53_01240"/>
<feature type="compositionally biased region" description="Basic and acidic residues" evidence="1">
    <location>
        <begin position="69"/>
        <end position="86"/>
    </location>
</feature>
<reference evidence="2 3" key="1">
    <citation type="submission" date="2012-06" db="EMBL/GenBank/DDBJ databases">
        <title>Draft Genome Sequence of Lactobacillus pasteurii CRBIP 24.76T.</title>
        <authorList>
            <person name="Cousin S."/>
            <person name="Bouchier C."/>
            <person name="Loux V."/>
            <person name="Ma L."/>
            <person name="Creno S."/>
            <person name="Bizet C."/>
            <person name="Clermont D."/>
        </authorList>
    </citation>
    <scope>NUCLEOTIDE SEQUENCE [LARGE SCALE GENOMIC DNA]</scope>
    <source>
        <strain evidence="3">CRBIP 24.76T</strain>
    </source>
</reference>
<dbReference type="EMBL" id="CAKD01000010">
    <property type="protein sequence ID" value="CCI84736.1"/>
    <property type="molecule type" value="Genomic_DNA"/>
</dbReference>
<evidence type="ECO:0000256" key="1">
    <source>
        <dbReference type="SAM" id="MobiDB-lite"/>
    </source>
</evidence>
<accession>I7LAI8</accession>